<dbReference type="InterPro" id="IPR040758">
    <property type="entry name" value="PrmC_N"/>
</dbReference>
<dbReference type="PANTHER" id="PTHR18895">
    <property type="entry name" value="HEMK METHYLTRANSFERASE"/>
    <property type="match status" value="1"/>
</dbReference>
<evidence type="ECO:0000259" key="5">
    <source>
        <dbReference type="Pfam" id="PF13649"/>
    </source>
</evidence>
<comment type="caution">
    <text evidence="4">Lacks conserved residue(s) required for the propagation of feature annotation.</text>
</comment>
<feature type="binding site" evidence="4">
    <location>
        <begin position="125"/>
        <end position="129"/>
    </location>
    <ligand>
        <name>S-adenosyl-L-methionine</name>
        <dbReference type="ChEBI" id="CHEBI:59789"/>
    </ligand>
</feature>
<evidence type="ECO:0000313" key="8">
    <source>
        <dbReference type="Proteomes" id="UP000323166"/>
    </source>
</evidence>
<evidence type="ECO:0000256" key="3">
    <source>
        <dbReference type="ARBA" id="ARBA00022691"/>
    </source>
</evidence>
<reference evidence="7 8" key="1">
    <citation type="submission" date="2019-07" db="EMBL/GenBank/DDBJ databases">
        <title>Genomic Encyclopedia of Type Strains, Phase I: the one thousand microbial genomes (KMG-I) project.</title>
        <authorList>
            <person name="Kyrpides N."/>
        </authorList>
    </citation>
    <scope>NUCLEOTIDE SEQUENCE [LARGE SCALE GENOMIC DNA]</scope>
    <source>
        <strain evidence="7 8">DSM 6562</strain>
    </source>
</reference>
<sequence>MPGNTLRECLGRAARYLKDSGAPTPRLDAEVLLAHVLGRDRVYLYREADLVLSEECRLRYRALLRRRAGGEPVAYLTGHKEFMGLDFMVGPHVLIPRPETELMVEKALAVLAGWSGEERIAVDVGTGSGAVAVSLARLAPPGTRVYATDISTRALDMARANAARHSVPVSFYAGDLLTPLDGVLPAGSVALICANLPYIPSRDLAGLPRDVRQYEPVLALDGGVDGLELYRRLVPRAGTLLAPGGHLFMEIGPEQAQAALSLLAPAGWRVRLLRDLAGHPRLVWGTRYS</sequence>
<dbReference type="Pfam" id="PF13649">
    <property type="entry name" value="Methyltransf_25"/>
    <property type="match status" value="1"/>
</dbReference>
<dbReference type="InterPro" id="IPR050320">
    <property type="entry name" value="N5-glutamine_MTase"/>
</dbReference>
<dbReference type="NCBIfam" id="TIGR03534">
    <property type="entry name" value="RF_mod_PrmC"/>
    <property type="match status" value="1"/>
</dbReference>
<evidence type="ECO:0000313" key="7">
    <source>
        <dbReference type="EMBL" id="TYO96542.1"/>
    </source>
</evidence>
<comment type="caution">
    <text evidence="7">The sequence shown here is derived from an EMBL/GenBank/DDBJ whole genome shotgun (WGS) entry which is preliminary data.</text>
</comment>
<evidence type="ECO:0000256" key="1">
    <source>
        <dbReference type="ARBA" id="ARBA00022603"/>
    </source>
</evidence>
<proteinExistence type="inferred from homology"/>
<dbReference type="NCBIfam" id="TIGR00536">
    <property type="entry name" value="hemK_fam"/>
    <property type="match status" value="1"/>
</dbReference>
<feature type="binding site" evidence="4">
    <location>
        <position position="149"/>
    </location>
    <ligand>
        <name>S-adenosyl-L-methionine</name>
        <dbReference type="ChEBI" id="CHEBI:59789"/>
    </ligand>
</feature>
<dbReference type="Gene3D" id="3.40.50.150">
    <property type="entry name" value="Vaccinia Virus protein VP39"/>
    <property type="match status" value="1"/>
</dbReference>
<dbReference type="EMBL" id="VNHM01000004">
    <property type="protein sequence ID" value="TYO96542.1"/>
    <property type="molecule type" value="Genomic_DNA"/>
</dbReference>
<dbReference type="PANTHER" id="PTHR18895:SF74">
    <property type="entry name" value="MTRF1L RELEASE FACTOR GLUTAMINE METHYLTRANSFERASE"/>
    <property type="match status" value="1"/>
</dbReference>
<dbReference type="InterPro" id="IPR019874">
    <property type="entry name" value="RF_methyltr_PrmC"/>
</dbReference>
<keyword evidence="8" id="KW-1185">Reference proteome</keyword>
<dbReference type="GO" id="GO:0102559">
    <property type="term" value="F:peptide chain release factor N(5)-glutamine methyltransferase activity"/>
    <property type="evidence" value="ECO:0007669"/>
    <property type="project" value="UniProtKB-EC"/>
</dbReference>
<accession>A0A5S4ZUR7</accession>
<protein>
    <recommendedName>
        <fullName evidence="4">Release factor glutamine methyltransferase</fullName>
        <shortName evidence="4">RF MTase</shortName>
        <ecNumber evidence="4">2.1.1.297</ecNumber>
    </recommendedName>
    <alternativeName>
        <fullName evidence="4">N5-glutamine methyltransferase PrmC</fullName>
    </alternativeName>
    <alternativeName>
        <fullName evidence="4">Protein-(glutamine-N5) MTase PrmC</fullName>
    </alternativeName>
    <alternativeName>
        <fullName evidence="4">Protein-glutamine N-methyltransferase PrmC</fullName>
    </alternativeName>
</protein>
<comment type="similarity">
    <text evidence="4">Belongs to the protein N5-glutamine methyltransferase family. PrmC subfamily.</text>
</comment>
<dbReference type="EC" id="2.1.1.297" evidence="4"/>
<evidence type="ECO:0000256" key="2">
    <source>
        <dbReference type="ARBA" id="ARBA00022679"/>
    </source>
</evidence>
<dbReference type="InterPro" id="IPR029063">
    <property type="entry name" value="SAM-dependent_MTases_sf"/>
</dbReference>
<dbReference type="Gene3D" id="1.10.8.10">
    <property type="entry name" value="DNA helicase RuvA subunit, C-terminal domain"/>
    <property type="match status" value="1"/>
</dbReference>
<keyword evidence="3 4" id="KW-0949">S-adenosyl-L-methionine</keyword>
<comment type="catalytic activity">
    <reaction evidence="4">
        <text>L-glutaminyl-[peptide chain release factor] + S-adenosyl-L-methionine = N(5)-methyl-L-glutaminyl-[peptide chain release factor] + S-adenosyl-L-homocysteine + H(+)</text>
        <dbReference type="Rhea" id="RHEA:42896"/>
        <dbReference type="Rhea" id="RHEA-COMP:10271"/>
        <dbReference type="Rhea" id="RHEA-COMP:10272"/>
        <dbReference type="ChEBI" id="CHEBI:15378"/>
        <dbReference type="ChEBI" id="CHEBI:30011"/>
        <dbReference type="ChEBI" id="CHEBI:57856"/>
        <dbReference type="ChEBI" id="CHEBI:59789"/>
        <dbReference type="ChEBI" id="CHEBI:61891"/>
        <dbReference type="EC" id="2.1.1.297"/>
    </reaction>
</comment>
<feature type="binding site" evidence="4">
    <location>
        <position position="195"/>
    </location>
    <ligand>
        <name>S-adenosyl-L-methionine</name>
        <dbReference type="ChEBI" id="CHEBI:59789"/>
    </ligand>
</feature>
<dbReference type="InterPro" id="IPR041698">
    <property type="entry name" value="Methyltransf_25"/>
</dbReference>
<evidence type="ECO:0000256" key="4">
    <source>
        <dbReference type="HAMAP-Rule" id="MF_02126"/>
    </source>
</evidence>
<feature type="domain" description="Release factor glutamine methyltransferase N-terminal" evidence="6">
    <location>
        <begin position="9"/>
        <end position="78"/>
    </location>
</feature>
<dbReference type="InterPro" id="IPR004556">
    <property type="entry name" value="HemK-like"/>
</dbReference>
<dbReference type="RefSeq" id="WP_243131622.1">
    <property type="nucleotide sequence ID" value="NZ_VNHM01000004.1"/>
</dbReference>
<keyword evidence="2 4" id="KW-0808">Transferase</keyword>
<organism evidence="7 8">
    <name type="scientific">Desulfallas thermosapovorans DSM 6562</name>
    <dbReference type="NCBI Taxonomy" id="1121431"/>
    <lineage>
        <taxon>Bacteria</taxon>
        <taxon>Bacillati</taxon>
        <taxon>Bacillota</taxon>
        <taxon>Clostridia</taxon>
        <taxon>Eubacteriales</taxon>
        <taxon>Desulfallaceae</taxon>
        <taxon>Desulfallas</taxon>
    </lineage>
</organism>
<feature type="domain" description="Methyltransferase" evidence="5">
    <location>
        <begin position="122"/>
        <end position="206"/>
    </location>
</feature>
<comment type="function">
    <text evidence="4">Methylates the class 1 translation termination release factors RF1/PrfA and RF2/PrfB on the glutamine residue of the universally conserved GGQ motif.</text>
</comment>
<gene>
    <name evidence="4" type="primary">prmC</name>
    <name evidence="7" type="ORF">LX24_01011</name>
</gene>
<dbReference type="HAMAP" id="MF_02126">
    <property type="entry name" value="RF_methyltr_PrmC"/>
    <property type="match status" value="1"/>
</dbReference>
<dbReference type="SUPFAM" id="SSF53335">
    <property type="entry name" value="S-adenosyl-L-methionine-dependent methyltransferases"/>
    <property type="match status" value="1"/>
</dbReference>
<dbReference type="Proteomes" id="UP000323166">
    <property type="component" value="Unassembled WGS sequence"/>
</dbReference>
<evidence type="ECO:0000259" key="6">
    <source>
        <dbReference type="Pfam" id="PF17827"/>
    </source>
</evidence>
<dbReference type="GO" id="GO:0032259">
    <property type="term" value="P:methylation"/>
    <property type="evidence" value="ECO:0007669"/>
    <property type="project" value="UniProtKB-KW"/>
</dbReference>
<name>A0A5S4ZUR7_9FIRM</name>
<dbReference type="Pfam" id="PF17827">
    <property type="entry name" value="PrmC_N"/>
    <property type="match status" value="1"/>
</dbReference>
<dbReference type="CDD" id="cd02440">
    <property type="entry name" value="AdoMet_MTases"/>
    <property type="match status" value="1"/>
</dbReference>
<keyword evidence="1 4" id="KW-0489">Methyltransferase</keyword>
<dbReference type="AlphaFoldDB" id="A0A5S4ZUR7"/>